<accession>A0A7I8JXW4</accession>
<keyword evidence="2" id="KW-0472">Membrane</keyword>
<evidence type="ECO:0000313" key="3">
    <source>
        <dbReference type="EMBL" id="CAA7388146.1"/>
    </source>
</evidence>
<dbReference type="AlphaFoldDB" id="A0A7I8JXW4"/>
<feature type="transmembrane region" description="Helical" evidence="2">
    <location>
        <begin position="598"/>
        <end position="629"/>
    </location>
</feature>
<dbReference type="PANTHER" id="PTHR31860:SF5">
    <property type="entry name" value="ARGH (DUF639)"/>
    <property type="match status" value="1"/>
</dbReference>
<keyword evidence="2" id="KW-1133">Transmembrane helix</keyword>
<dbReference type="OrthoDB" id="1903413at2759"/>
<proteinExistence type="predicted"/>
<name>A0A7I8JXW4_SPIIN</name>
<evidence type="ECO:0000313" key="4">
    <source>
        <dbReference type="Proteomes" id="UP000663760"/>
    </source>
</evidence>
<sequence length="666" mass="74552">MEKRLSVVANGVLRRCAETVGSSLEALVDEFELGAGPAVEGYSRKLVEFCSSRVLGSLCRDGGEKVADPSFSRLTFDMMLAWERPGCNHEESLLESTSKEKEDRKEPLKGKEGQMHDEVPLFYSDLMPLLVDEEQSVGEDAFLWLASLLPLVADVVHARFAFEAFTECTAQRLHFPAYDRFLKEIDRCVKYLQKQSIPTGVELADDEFILHMEGTARTQRVIRHIGATSWPGRLTLTNRSLYFEASGVISYENALKIDLAKPGVGHRLRAGSTGPWGAPLFDKAMIYESSQLGESIILEFPELTSSTRRDHWLSLTKEVILLHQFLSKFGIESPQERWEMQARTILGIIRLHAVREMLRIAPPVPRNFLIFTLFDELPKGDYVLEELLKTSKEAGPLHPCSAASILKILNMSHPDISVSVAKKGYEAPIGKREELESLETTISQVREEAKEVFVARASVEGLKEEGISDSLLVLAELLKPVTSVLPWFQGLLRWERPARTLIALTVSLLIIYKEWAGYAIAVLLSWGVWMMLRARWMRIRNECMEISVSPTSSQSAMESLVSAQHGFNSLQDLVQKANIAILKSWSIFVSKAPKQANLVIAAASGVAVFLAVIPLRFVLMGLTALFFLAGSRGGHRDGPRNRRLREWWDSIPIVPVRILRQAPSSA</sequence>
<keyword evidence="2" id="KW-0812">Transmembrane</keyword>
<organism evidence="3 4">
    <name type="scientific">Spirodela intermedia</name>
    <name type="common">Intermediate duckweed</name>
    <dbReference type="NCBI Taxonomy" id="51605"/>
    <lineage>
        <taxon>Eukaryota</taxon>
        <taxon>Viridiplantae</taxon>
        <taxon>Streptophyta</taxon>
        <taxon>Embryophyta</taxon>
        <taxon>Tracheophyta</taxon>
        <taxon>Spermatophyta</taxon>
        <taxon>Magnoliopsida</taxon>
        <taxon>Liliopsida</taxon>
        <taxon>Araceae</taxon>
        <taxon>Lemnoideae</taxon>
        <taxon>Spirodela</taxon>
    </lineage>
</organism>
<evidence type="ECO:0000256" key="2">
    <source>
        <dbReference type="SAM" id="Phobius"/>
    </source>
</evidence>
<keyword evidence="4" id="KW-1185">Reference proteome</keyword>
<dbReference type="InterPro" id="IPR006927">
    <property type="entry name" value="DUF639"/>
</dbReference>
<feature type="transmembrane region" description="Helical" evidence="2">
    <location>
        <begin position="515"/>
        <end position="532"/>
    </location>
</feature>
<dbReference type="Pfam" id="PF04842">
    <property type="entry name" value="DUF639"/>
    <property type="match status" value="1"/>
</dbReference>
<gene>
    <name evidence="3" type="ORF">SI8410_01000442</name>
</gene>
<dbReference type="PANTHER" id="PTHR31860">
    <property type="entry name" value="HEAT-INDUCIBLE TRANSCRIPTION REPRESSOR (DUF639)-RELATED"/>
    <property type="match status" value="1"/>
</dbReference>
<dbReference type="Proteomes" id="UP000663760">
    <property type="component" value="Chromosome 1"/>
</dbReference>
<protein>
    <submittedName>
        <fullName evidence="3">Uncharacterized protein</fullName>
    </submittedName>
</protein>
<evidence type="ECO:0000256" key="1">
    <source>
        <dbReference type="SAM" id="MobiDB-lite"/>
    </source>
</evidence>
<feature type="region of interest" description="Disordered" evidence="1">
    <location>
        <begin position="91"/>
        <end position="111"/>
    </location>
</feature>
<reference evidence="3" key="1">
    <citation type="submission" date="2020-02" db="EMBL/GenBank/DDBJ databases">
        <authorList>
            <person name="Scholz U."/>
            <person name="Mascher M."/>
            <person name="Fiebig A."/>
        </authorList>
    </citation>
    <scope>NUCLEOTIDE SEQUENCE</scope>
</reference>
<dbReference type="EMBL" id="LR746264">
    <property type="protein sequence ID" value="CAA7388146.1"/>
    <property type="molecule type" value="Genomic_DNA"/>
</dbReference>